<keyword evidence="3" id="KW-1185">Reference proteome</keyword>
<keyword evidence="1" id="KW-0732">Signal</keyword>
<reference evidence="2" key="1">
    <citation type="journal article" date="2023" name="Mol. Phylogenet. Evol.">
        <title>Genome-scale phylogeny and comparative genomics of the fungal order Sordariales.</title>
        <authorList>
            <person name="Hensen N."/>
            <person name="Bonometti L."/>
            <person name="Westerberg I."/>
            <person name="Brannstrom I.O."/>
            <person name="Guillou S."/>
            <person name="Cros-Aarteil S."/>
            <person name="Calhoun S."/>
            <person name="Haridas S."/>
            <person name="Kuo A."/>
            <person name="Mondo S."/>
            <person name="Pangilinan J."/>
            <person name="Riley R."/>
            <person name="LaButti K."/>
            <person name="Andreopoulos B."/>
            <person name="Lipzen A."/>
            <person name="Chen C."/>
            <person name="Yan M."/>
            <person name="Daum C."/>
            <person name="Ng V."/>
            <person name="Clum A."/>
            <person name="Steindorff A."/>
            <person name="Ohm R.A."/>
            <person name="Martin F."/>
            <person name="Silar P."/>
            <person name="Natvig D.O."/>
            <person name="Lalanne C."/>
            <person name="Gautier V."/>
            <person name="Ament-Velasquez S.L."/>
            <person name="Kruys A."/>
            <person name="Hutchinson M.I."/>
            <person name="Powell A.J."/>
            <person name="Barry K."/>
            <person name="Miller A.N."/>
            <person name="Grigoriev I.V."/>
            <person name="Debuchy R."/>
            <person name="Gladieux P."/>
            <person name="Hiltunen Thoren M."/>
            <person name="Johannesson H."/>
        </authorList>
    </citation>
    <scope>NUCLEOTIDE SEQUENCE</scope>
    <source>
        <strain evidence="2">CBS 168.71</strain>
    </source>
</reference>
<reference evidence="2" key="2">
    <citation type="submission" date="2023-06" db="EMBL/GenBank/DDBJ databases">
        <authorList>
            <consortium name="Lawrence Berkeley National Laboratory"/>
            <person name="Haridas S."/>
            <person name="Hensen N."/>
            <person name="Bonometti L."/>
            <person name="Westerberg I."/>
            <person name="Brannstrom I.O."/>
            <person name="Guillou S."/>
            <person name="Cros-Aarteil S."/>
            <person name="Calhoun S."/>
            <person name="Kuo A."/>
            <person name="Mondo S."/>
            <person name="Pangilinan J."/>
            <person name="Riley R."/>
            <person name="Labutti K."/>
            <person name="Andreopoulos B."/>
            <person name="Lipzen A."/>
            <person name="Chen C."/>
            <person name="Yanf M."/>
            <person name="Daum C."/>
            <person name="Ng V."/>
            <person name="Clum A."/>
            <person name="Steindorff A."/>
            <person name="Ohm R."/>
            <person name="Martin F."/>
            <person name="Silar P."/>
            <person name="Natvig D."/>
            <person name="Lalanne C."/>
            <person name="Gautier V."/>
            <person name="Ament-Velasquez S.L."/>
            <person name="Kruys A."/>
            <person name="Hutchinson M.I."/>
            <person name="Powell A.J."/>
            <person name="Barry K."/>
            <person name="Miller A.N."/>
            <person name="Grigoriev I.V."/>
            <person name="Debuchy R."/>
            <person name="Gladieux P."/>
            <person name="Thoren M.H."/>
            <person name="Johannesson H."/>
        </authorList>
    </citation>
    <scope>NUCLEOTIDE SEQUENCE</scope>
    <source>
        <strain evidence="2">CBS 168.71</strain>
    </source>
</reference>
<name>A0AAE0H7L5_9PEZI</name>
<dbReference type="Proteomes" id="UP001278766">
    <property type="component" value="Unassembled WGS sequence"/>
</dbReference>
<gene>
    <name evidence="2" type="ORF">B0H64DRAFT_46262</name>
</gene>
<dbReference type="GeneID" id="87844509"/>
<dbReference type="AlphaFoldDB" id="A0AAE0H7L5"/>
<comment type="caution">
    <text evidence="2">The sequence shown here is derived from an EMBL/GenBank/DDBJ whole genome shotgun (WGS) entry which is preliminary data.</text>
</comment>
<dbReference type="EMBL" id="JAUEPN010000010">
    <property type="protein sequence ID" value="KAK3291342.1"/>
    <property type="molecule type" value="Genomic_DNA"/>
</dbReference>
<dbReference type="RefSeq" id="XP_062654856.1">
    <property type="nucleotide sequence ID" value="XM_062807561.1"/>
</dbReference>
<proteinExistence type="predicted"/>
<feature type="signal peptide" evidence="1">
    <location>
        <begin position="1"/>
        <end position="23"/>
    </location>
</feature>
<protein>
    <submittedName>
        <fullName evidence="2">Uncharacterized protein</fullName>
    </submittedName>
</protein>
<feature type="chain" id="PRO_5042130694" evidence="1">
    <location>
        <begin position="24"/>
        <end position="124"/>
    </location>
</feature>
<organism evidence="2 3">
    <name type="scientific">Chaetomium fimeti</name>
    <dbReference type="NCBI Taxonomy" id="1854472"/>
    <lineage>
        <taxon>Eukaryota</taxon>
        <taxon>Fungi</taxon>
        <taxon>Dikarya</taxon>
        <taxon>Ascomycota</taxon>
        <taxon>Pezizomycotina</taxon>
        <taxon>Sordariomycetes</taxon>
        <taxon>Sordariomycetidae</taxon>
        <taxon>Sordariales</taxon>
        <taxon>Chaetomiaceae</taxon>
        <taxon>Chaetomium</taxon>
    </lineage>
</organism>
<sequence>MQLTNLPILVMATVLAFGDTASADAWCHDSFTPLYQKYEVKATEVPASDIPAICGGLWSNLKRFASCGATGTFCGTIDGFPTTLTWRFNAPWGCNHGMVHSAWWEATQNKWGGISCVNFGHPDP</sequence>
<evidence type="ECO:0000313" key="3">
    <source>
        <dbReference type="Proteomes" id="UP001278766"/>
    </source>
</evidence>
<evidence type="ECO:0000313" key="2">
    <source>
        <dbReference type="EMBL" id="KAK3291342.1"/>
    </source>
</evidence>
<accession>A0AAE0H7L5</accession>
<evidence type="ECO:0000256" key="1">
    <source>
        <dbReference type="SAM" id="SignalP"/>
    </source>
</evidence>